<dbReference type="RefSeq" id="WP_110380384.1">
    <property type="nucleotide sequence ID" value="NZ_CP029288.2"/>
</dbReference>
<dbReference type="KEGG" id="asul:DFR86_07985"/>
<sequence length="112" mass="12955">MEEEEVADLIANLFPPIGNEISNIFIHNNEFIVINADLLEGRMRSYKGKILRSKIVFSNSNNNLQLSVNTKHIKKVLKASRITEYKKYSIWSVNKNKRNQIILPLDEIVSKI</sequence>
<dbReference type="AlphaFoldDB" id="A0A2U9ING4"/>
<dbReference type="OrthoDB" id="383308at2157"/>
<dbReference type="EMBL" id="CP029288">
    <property type="protein sequence ID" value="AWR97494.1"/>
    <property type="molecule type" value="Genomic_DNA"/>
</dbReference>
<organism evidence="1 2">
    <name type="scientific">Acidianus sulfidivorans JP7</name>
    <dbReference type="NCBI Taxonomy" id="619593"/>
    <lineage>
        <taxon>Archaea</taxon>
        <taxon>Thermoproteota</taxon>
        <taxon>Thermoprotei</taxon>
        <taxon>Sulfolobales</taxon>
        <taxon>Sulfolobaceae</taxon>
        <taxon>Acidianus</taxon>
    </lineage>
</organism>
<dbReference type="Proteomes" id="UP000248410">
    <property type="component" value="Chromosome"/>
</dbReference>
<evidence type="ECO:0000313" key="2">
    <source>
        <dbReference type="Proteomes" id="UP000248410"/>
    </source>
</evidence>
<protein>
    <submittedName>
        <fullName evidence="1">Uncharacterized protein</fullName>
    </submittedName>
</protein>
<keyword evidence="2" id="KW-1185">Reference proteome</keyword>
<dbReference type="GeneID" id="36837900"/>
<name>A0A2U9ING4_9CREN</name>
<reference evidence="1 2" key="1">
    <citation type="submission" date="2018-05" db="EMBL/GenBank/DDBJ databases">
        <title>Complete Genome Sequences of Extremely Thermoacidophilic, Metal-Mobilizing Type-Strain Members of the Archaeal Family Sulfolobaceae: Acidianus brierleyi DSM-1651T, Acidianus sulfidivorans DSM-18786T, Metallosphaera hakonensis DSM-7519T, and Metallosphaera prunae DSM-10039T.</title>
        <authorList>
            <person name="Counts J.A."/>
            <person name="Kelly R.M."/>
        </authorList>
    </citation>
    <scope>NUCLEOTIDE SEQUENCE [LARGE SCALE GENOMIC DNA]</scope>
    <source>
        <strain evidence="1 2">JP7</strain>
    </source>
</reference>
<gene>
    <name evidence="1" type="ORF">DFR86_07985</name>
</gene>
<accession>A0A2U9ING4</accession>
<evidence type="ECO:0000313" key="1">
    <source>
        <dbReference type="EMBL" id="AWR97494.1"/>
    </source>
</evidence>
<proteinExistence type="predicted"/>